<keyword evidence="4" id="KW-1185">Reference proteome</keyword>
<sequence length="490" mass="54437">MSSELSSDSTGNTDPEAASEAEAPEAPRPAKRKKPAPSSPYAKRAREVLSTAATRKEAEKKRLSLINTSNRGQSASQHFFKPSGPRSSWRFRQGDFFTDSPTRSTKLRVRGVQEQKVKLLQVTNATRVHLQPTPSFQKLTLSQRHAEVSAMLNKVWGKPEEEVRELADLEVSQCGRRKFKISVPITEIEGLRQNAENGQKAIQLLETRLQEETAKHAKFDELSARIQVLEAENESLKDFVKTSASQEHRARKELREKHARDLAELNEKLEKSQGRTVTMISKNKALEAEAEAIDKLIFPSLGFEWTKDSNLSRTEAYDEARISIDKLFEACRGIAKTLSLKKAKTTVIDTMTNLMEQVPDFIKDWQRSSARGVASLVLATCKAHFPSLNLATVARGAPQGSDMGALLAETEGYEQLFVRRVDHSFWYNKHDLPEGFSDAEEEAGEPEFYGEGSGSSDEHSGEGSGDGTQAGSGDSDDGSNYQQSEEEDSE</sequence>
<feature type="compositionally biased region" description="Polar residues" evidence="2">
    <location>
        <begin position="1"/>
        <end position="13"/>
    </location>
</feature>
<name>A0AAD8UYZ8_LOLMU</name>
<feature type="compositionally biased region" description="Polar residues" evidence="2">
    <location>
        <begin position="65"/>
        <end position="77"/>
    </location>
</feature>
<feature type="region of interest" description="Disordered" evidence="2">
    <location>
        <begin position="436"/>
        <end position="490"/>
    </location>
</feature>
<organism evidence="3 4">
    <name type="scientific">Lolium multiflorum</name>
    <name type="common">Italian ryegrass</name>
    <name type="synonym">Lolium perenne subsp. multiflorum</name>
    <dbReference type="NCBI Taxonomy" id="4521"/>
    <lineage>
        <taxon>Eukaryota</taxon>
        <taxon>Viridiplantae</taxon>
        <taxon>Streptophyta</taxon>
        <taxon>Embryophyta</taxon>
        <taxon>Tracheophyta</taxon>
        <taxon>Spermatophyta</taxon>
        <taxon>Magnoliopsida</taxon>
        <taxon>Liliopsida</taxon>
        <taxon>Poales</taxon>
        <taxon>Poaceae</taxon>
        <taxon>BOP clade</taxon>
        <taxon>Pooideae</taxon>
        <taxon>Poodae</taxon>
        <taxon>Poeae</taxon>
        <taxon>Poeae Chloroplast Group 2 (Poeae type)</taxon>
        <taxon>Loliodinae</taxon>
        <taxon>Loliinae</taxon>
        <taxon>Lolium</taxon>
    </lineage>
</organism>
<gene>
    <name evidence="3" type="ORF">QYE76_016483</name>
</gene>
<dbReference type="Proteomes" id="UP001231189">
    <property type="component" value="Unassembled WGS sequence"/>
</dbReference>
<proteinExistence type="predicted"/>
<dbReference type="AlphaFoldDB" id="A0AAD8UYZ8"/>
<dbReference type="EMBL" id="JAUUTY010000944">
    <property type="protein sequence ID" value="KAK1569433.1"/>
    <property type="molecule type" value="Genomic_DNA"/>
</dbReference>
<evidence type="ECO:0000256" key="1">
    <source>
        <dbReference type="SAM" id="Coils"/>
    </source>
</evidence>
<reference evidence="3" key="1">
    <citation type="submission" date="2023-07" db="EMBL/GenBank/DDBJ databases">
        <title>A chromosome-level genome assembly of Lolium multiflorum.</title>
        <authorList>
            <person name="Chen Y."/>
            <person name="Copetti D."/>
            <person name="Kolliker R."/>
            <person name="Studer B."/>
        </authorList>
    </citation>
    <scope>NUCLEOTIDE SEQUENCE</scope>
    <source>
        <strain evidence="3">02402/16</strain>
        <tissue evidence="3">Leaf</tissue>
    </source>
</reference>
<accession>A0AAD8UYZ8</accession>
<protein>
    <submittedName>
        <fullName evidence="3">Uncharacterized protein</fullName>
    </submittedName>
</protein>
<evidence type="ECO:0000313" key="4">
    <source>
        <dbReference type="Proteomes" id="UP001231189"/>
    </source>
</evidence>
<keyword evidence="1" id="KW-0175">Coiled coil</keyword>
<comment type="caution">
    <text evidence="3">The sequence shown here is derived from an EMBL/GenBank/DDBJ whole genome shotgun (WGS) entry which is preliminary data.</text>
</comment>
<evidence type="ECO:0000256" key="2">
    <source>
        <dbReference type="SAM" id="MobiDB-lite"/>
    </source>
</evidence>
<evidence type="ECO:0000313" key="3">
    <source>
        <dbReference type="EMBL" id="KAK1569433.1"/>
    </source>
</evidence>
<feature type="coiled-coil region" evidence="1">
    <location>
        <begin position="188"/>
        <end position="275"/>
    </location>
</feature>
<feature type="region of interest" description="Disordered" evidence="2">
    <location>
        <begin position="1"/>
        <end position="97"/>
    </location>
</feature>